<feature type="transmembrane region" description="Helical" evidence="1">
    <location>
        <begin position="6"/>
        <end position="26"/>
    </location>
</feature>
<reference evidence="2 3" key="1">
    <citation type="submission" date="2021-02" db="EMBL/GenBank/DDBJ databases">
        <title>Alicyclobacillus curvatus sp. nov. and Alicyclobacillus mengziensis sp. nov., two acidophilic bacteria isolated from acid mine drainage.</title>
        <authorList>
            <person name="Huang Y."/>
        </authorList>
    </citation>
    <scope>NUCLEOTIDE SEQUENCE [LARGE SCALE GENOMIC DNA]</scope>
    <source>
        <strain evidence="2 3">S30H14</strain>
    </source>
</reference>
<dbReference type="KEGG" id="afx:JZ786_22685"/>
<evidence type="ECO:0000313" key="3">
    <source>
        <dbReference type="Proteomes" id="UP000663505"/>
    </source>
</evidence>
<feature type="transmembrane region" description="Helical" evidence="1">
    <location>
        <begin position="138"/>
        <end position="156"/>
    </location>
</feature>
<feature type="transmembrane region" description="Helical" evidence="1">
    <location>
        <begin position="47"/>
        <end position="70"/>
    </location>
</feature>
<keyword evidence="1" id="KW-0812">Transmembrane</keyword>
<feature type="transmembrane region" description="Helical" evidence="1">
    <location>
        <begin position="82"/>
        <end position="103"/>
    </location>
</feature>
<dbReference type="Proteomes" id="UP000663505">
    <property type="component" value="Chromosome"/>
</dbReference>
<name>A0A9X7VY50_9BACL</name>
<feature type="transmembrane region" description="Helical" evidence="1">
    <location>
        <begin position="168"/>
        <end position="192"/>
    </location>
</feature>
<feature type="transmembrane region" description="Helical" evidence="1">
    <location>
        <begin position="115"/>
        <end position="132"/>
    </location>
</feature>
<dbReference type="AlphaFoldDB" id="A0A9X7VY50"/>
<organism evidence="2 3">
    <name type="scientific">Alicyclobacillus mengziensis</name>
    <dbReference type="NCBI Taxonomy" id="2931921"/>
    <lineage>
        <taxon>Bacteria</taxon>
        <taxon>Bacillati</taxon>
        <taxon>Bacillota</taxon>
        <taxon>Bacilli</taxon>
        <taxon>Bacillales</taxon>
        <taxon>Alicyclobacillaceae</taxon>
        <taxon>Alicyclobacillus</taxon>
    </lineage>
</organism>
<evidence type="ECO:0000313" key="2">
    <source>
        <dbReference type="EMBL" id="QSO47169.1"/>
    </source>
</evidence>
<protein>
    <submittedName>
        <fullName evidence="2">Uncharacterized protein</fullName>
    </submittedName>
</protein>
<evidence type="ECO:0000256" key="1">
    <source>
        <dbReference type="SAM" id="Phobius"/>
    </source>
</evidence>
<sequence length="199" mass="22081">MQDLFPISAFWPIAIGFFGLGVNYFVQGGSGLFNGPRWADDKQKYDRVLGLWGVFLGGFAQFITGTYLMIGLSWFPVYRNAAPLYMAAVAFTAYGIHWFVIGLRKYIGGDTGPEAWMAIPFLILSVLGAVSFGDNGDIPAMILFVGLTLIYLSEVFEKFLNSSGFGKSTAFFQLITGIWLMYLTLGVTLNFANGMHWWV</sequence>
<gene>
    <name evidence="2" type="ORF">JZ786_22685</name>
</gene>
<dbReference type="RefSeq" id="WP_206656528.1">
    <property type="nucleotide sequence ID" value="NZ_CP071182.1"/>
</dbReference>
<dbReference type="EMBL" id="CP071182">
    <property type="protein sequence ID" value="QSO47169.1"/>
    <property type="molecule type" value="Genomic_DNA"/>
</dbReference>
<accession>A0A9X7VY50</accession>
<proteinExistence type="predicted"/>
<keyword evidence="1" id="KW-0472">Membrane</keyword>
<keyword evidence="3" id="KW-1185">Reference proteome</keyword>
<keyword evidence="1" id="KW-1133">Transmembrane helix</keyword>